<dbReference type="SUPFAM" id="SSF57850">
    <property type="entry name" value="RING/U-box"/>
    <property type="match status" value="1"/>
</dbReference>
<feature type="compositionally biased region" description="Basic and acidic residues" evidence="1">
    <location>
        <begin position="22"/>
        <end position="37"/>
    </location>
</feature>
<accession>A0CLI4</accession>
<feature type="region of interest" description="Disordered" evidence="1">
    <location>
        <begin position="1"/>
        <end position="44"/>
    </location>
</feature>
<evidence type="ECO:0000313" key="2">
    <source>
        <dbReference type="EMBL" id="CAK71651.1"/>
    </source>
</evidence>
<proteinExistence type="predicted"/>
<evidence type="ECO:0000256" key="1">
    <source>
        <dbReference type="SAM" id="MobiDB-lite"/>
    </source>
</evidence>
<dbReference type="RefSeq" id="XP_001439048.1">
    <property type="nucleotide sequence ID" value="XM_001439011.1"/>
</dbReference>
<feature type="region of interest" description="Disordered" evidence="1">
    <location>
        <begin position="82"/>
        <end position="104"/>
    </location>
</feature>
<feature type="compositionally biased region" description="Basic and acidic residues" evidence="1">
    <location>
        <begin position="93"/>
        <end position="104"/>
    </location>
</feature>
<dbReference type="GeneID" id="5024833"/>
<gene>
    <name evidence="2" type="ORF">GSPATT00008199001</name>
</gene>
<reference evidence="2 3" key="1">
    <citation type="journal article" date="2006" name="Nature">
        <title>Global trends of whole-genome duplications revealed by the ciliate Paramecium tetraurelia.</title>
        <authorList>
            <consortium name="Genoscope"/>
            <person name="Aury J.-M."/>
            <person name="Jaillon O."/>
            <person name="Duret L."/>
            <person name="Noel B."/>
            <person name="Jubin C."/>
            <person name="Porcel B.M."/>
            <person name="Segurens B."/>
            <person name="Daubin V."/>
            <person name="Anthouard V."/>
            <person name="Aiach N."/>
            <person name="Arnaiz O."/>
            <person name="Billaut A."/>
            <person name="Beisson J."/>
            <person name="Blanc I."/>
            <person name="Bouhouche K."/>
            <person name="Camara F."/>
            <person name="Duharcourt S."/>
            <person name="Guigo R."/>
            <person name="Gogendeau D."/>
            <person name="Katinka M."/>
            <person name="Keller A.-M."/>
            <person name="Kissmehl R."/>
            <person name="Klotz C."/>
            <person name="Koll F."/>
            <person name="Le Moue A."/>
            <person name="Lepere C."/>
            <person name="Malinsky S."/>
            <person name="Nowacki M."/>
            <person name="Nowak J.K."/>
            <person name="Plattner H."/>
            <person name="Poulain J."/>
            <person name="Ruiz F."/>
            <person name="Serrano V."/>
            <person name="Zagulski M."/>
            <person name="Dessen P."/>
            <person name="Betermier M."/>
            <person name="Weissenbach J."/>
            <person name="Scarpelli C."/>
            <person name="Schachter V."/>
            <person name="Sperling L."/>
            <person name="Meyer E."/>
            <person name="Cohen J."/>
            <person name="Wincker P."/>
        </authorList>
    </citation>
    <scope>NUCLEOTIDE SEQUENCE [LARGE SCALE GENOMIC DNA]</scope>
    <source>
        <strain evidence="2 3">Stock d4-2</strain>
    </source>
</reference>
<dbReference type="InParanoid" id="A0CLI4"/>
<feature type="compositionally biased region" description="Basic and acidic residues" evidence="1">
    <location>
        <begin position="1"/>
        <end position="12"/>
    </location>
</feature>
<evidence type="ECO:0000313" key="3">
    <source>
        <dbReference type="Proteomes" id="UP000000600"/>
    </source>
</evidence>
<evidence type="ECO:0008006" key="4">
    <source>
        <dbReference type="Google" id="ProtNLM"/>
    </source>
</evidence>
<dbReference type="EMBL" id="CT868097">
    <property type="protein sequence ID" value="CAK71651.1"/>
    <property type="molecule type" value="Genomic_DNA"/>
</dbReference>
<dbReference type="AlphaFoldDB" id="A0CLI4"/>
<feature type="compositionally biased region" description="Basic residues" evidence="1">
    <location>
        <begin position="82"/>
        <end position="92"/>
    </location>
</feature>
<organism evidence="2 3">
    <name type="scientific">Paramecium tetraurelia</name>
    <dbReference type="NCBI Taxonomy" id="5888"/>
    <lineage>
        <taxon>Eukaryota</taxon>
        <taxon>Sar</taxon>
        <taxon>Alveolata</taxon>
        <taxon>Ciliophora</taxon>
        <taxon>Intramacronucleata</taxon>
        <taxon>Oligohymenophorea</taxon>
        <taxon>Peniculida</taxon>
        <taxon>Parameciidae</taxon>
        <taxon>Paramecium</taxon>
    </lineage>
</organism>
<protein>
    <recommendedName>
        <fullName evidence="4">RING-type domain-containing protein</fullName>
    </recommendedName>
</protein>
<dbReference type="KEGG" id="ptm:GSPATT00008199001"/>
<dbReference type="HOGENOM" id="CLU_964600_0_0_1"/>
<name>A0CLI4_PARTE</name>
<sequence length="289" mass="34385">MGCFESRNKSKEVSNQNTEQPQTHEDVKIDIQNKQDLENNTPKDIQKQIVIEPSISIDDDNSSNQPMKHFDEQIRNAFLKKQAKPKIQKKNIHRDLSPKRNQEQKLTDLKRYSSQKCIEGYQISKNKLLHQKYRQINRNRMQNRINKHIQEQQQTNLQNNQIQINQQMIIEPLEEQEVAGQYSRKNSESQCSLLEIDIICYICQTKIQTNIFQPDCLHHYHQNCLYELITQQISKKQLQINCICNKVIPTKFIAFVLKQKVESDHQNSAQDYLETYFKNQYDFLTQNLF</sequence>
<dbReference type="OrthoDB" id="10400735at2759"/>
<keyword evidence="3" id="KW-1185">Reference proteome</keyword>
<dbReference type="Proteomes" id="UP000000600">
    <property type="component" value="Unassembled WGS sequence"/>
</dbReference>
<dbReference type="OMA" id="KNSESQC"/>